<evidence type="ECO:0000313" key="7">
    <source>
        <dbReference type="EMBL" id="RCN36500.1"/>
    </source>
</evidence>
<dbReference type="AlphaFoldDB" id="A0A368G0E7"/>
<evidence type="ECO:0000256" key="1">
    <source>
        <dbReference type="ARBA" id="ARBA00004911"/>
    </source>
</evidence>
<comment type="similarity">
    <text evidence="2">Belongs to the eukaryotic AdoMetDC family.</text>
</comment>
<name>A0A368G0E7_ANCCA</name>
<dbReference type="InterPro" id="IPR016067">
    <property type="entry name" value="S-AdoMet_deCO2ase_core"/>
</dbReference>
<evidence type="ECO:0000256" key="3">
    <source>
        <dbReference type="ARBA" id="ARBA00023066"/>
    </source>
</evidence>
<protein>
    <submittedName>
        <fullName evidence="7">Putative adenosylmethionine decarboxylase</fullName>
    </submittedName>
</protein>
<dbReference type="UniPathway" id="UPA00331">
    <property type="reaction ID" value="UER00451"/>
</dbReference>
<comment type="caution">
    <text evidence="7">The sequence shown here is derived from an EMBL/GenBank/DDBJ whole genome shotgun (WGS) entry which is preliminary data.</text>
</comment>
<sequence>MRNRISFRTNLGEDVLHTFTKDACDNGKDCTERAGINRIVPKGTLIHEELFDPCGYSMNVFLSDSVCRPLRDNSCNAGKGILFASFETNQDLVCVYKQTKEVLKFFRPGKLLITVFANDSSTKGRDAQQQLWDHELPGYKRTNVQFVRLEKTTSKIDELCNIVDDIIKKEKGTEVSKRKTAVCEESEAEKVAPMKIREDESKEEHSEEIPQQNQSLKKAENVPVSLQ</sequence>
<evidence type="ECO:0000256" key="2">
    <source>
        <dbReference type="ARBA" id="ARBA00008466"/>
    </source>
</evidence>
<dbReference type="PANTHER" id="PTHR11570:SF0">
    <property type="entry name" value="S-ADENOSYLMETHIONINE DECARBOXYLASE PROENZYME"/>
    <property type="match status" value="1"/>
</dbReference>
<comment type="pathway">
    <text evidence="1">Amine and polyamine biosynthesis; S-adenosylmethioninamine biosynthesis; S-adenosylmethioninamine from S-adenosyl-L-methionine: step 1/1.</text>
</comment>
<dbReference type="InterPro" id="IPR048283">
    <property type="entry name" value="AdoMetDC-like"/>
</dbReference>
<feature type="compositionally biased region" description="Basic and acidic residues" evidence="6">
    <location>
        <begin position="188"/>
        <end position="208"/>
    </location>
</feature>
<dbReference type="EMBL" id="JOJR01000552">
    <property type="protein sequence ID" value="RCN36500.1"/>
    <property type="molecule type" value="Genomic_DNA"/>
</dbReference>
<dbReference type="STRING" id="29170.A0A368G0E7"/>
<dbReference type="GO" id="GO:0008295">
    <property type="term" value="P:spermidine biosynthetic process"/>
    <property type="evidence" value="ECO:0007669"/>
    <property type="project" value="UniProtKB-KW"/>
</dbReference>
<evidence type="ECO:0000313" key="8">
    <source>
        <dbReference type="Proteomes" id="UP000252519"/>
    </source>
</evidence>
<feature type="region of interest" description="Disordered" evidence="6">
    <location>
        <begin position="185"/>
        <end position="227"/>
    </location>
</feature>
<dbReference type="Pfam" id="PF01536">
    <property type="entry name" value="SAM_decarbox"/>
    <property type="match status" value="1"/>
</dbReference>
<dbReference type="Proteomes" id="UP000252519">
    <property type="component" value="Unassembled WGS sequence"/>
</dbReference>
<keyword evidence="4" id="KW-0620">Polyamine biosynthesis</keyword>
<dbReference type="GO" id="GO:0006597">
    <property type="term" value="P:spermine biosynthetic process"/>
    <property type="evidence" value="ECO:0007669"/>
    <property type="project" value="TreeGrafter"/>
</dbReference>
<organism evidence="7 8">
    <name type="scientific">Ancylostoma caninum</name>
    <name type="common">Dog hookworm</name>
    <dbReference type="NCBI Taxonomy" id="29170"/>
    <lineage>
        <taxon>Eukaryota</taxon>
        <taxon>Metazoa</taxon>
        <taxon>Ecdysozoa</taxon>
        <taxon>Nematoda</taxon>
        <taxon>Chromadorea</taxon>
        <taxon>Rhabditida</taxon>
        <taxon>Rhabditina</taxon>
        <taxon>Rhabditomorpha</taxon>
        <taxon>Strongyloidea</taxon>
        <taxon>Ancylostomatidae</taxon>
        <taxon>Ancylostomatinae</taxon>
        <taxon>Ancylostoma</taxon>
    </lineage>
</organism>
<evidence type="ECO:0000256" key="5">
    <source>
        <dbReference type="ARBA" id="ARBA00048112"/>
    </source>
</evidence>
<accession>A0A368G0E7</accession>
<evidence type="ECO:0000256" key="4">
    <source>
        <dbReference type="ARBA" id="ARBA00023115"/>
    </source>
</evidence>
<evidence type="ECO:0000256" key="6">
    <source>
        <dbReference type="SAM" id="MobiDB-lite"/>
    </source>
</evidence>
<comment type="catalytic activity">
    <reaction evidence="5">
        <text>S-adenosyl-L-methionine + H(+) = S-adenosyl 3-(methylsulfanyl)propylamine + CO2</text>
        <dbReference type="Rhea" id="RHEA:15981"/>
        <dbReference type="ChEBI" id="CHEBI:15378"/>
        <dbReference type="ChEBI" id="CHEBI:16526"/>
        <dbReference type="ChEBI" id="CHEBI:57443"/>
        <dbReference type="ChEBI" id="CHEBI:59789"/>
        <dbReference type="EC" id="4.1.1.50"/>
    </reaction>
</comment>
<proteinExistence type="inferred from homology"/>
<dbReference type="GO" id="GO:0005829">
    <property type="term" value="C:cytosol"/>
    <property type="evidence" value="ECO:0007669"/>
    <property type="project" value="TreeGrafter"/>
</dbReference>
<dbReference type="SUPFAM" id="SSF56276">
    <property type="entry name" value="S-adenosylmethionine decarboxylase"/>
    <property type="match status" value="1"/>
</dbReference>
<dbReference type="OrthoDB" id="5898261at2759"/>
<reference evidence="7 8" key="1">
    <citation type="submission" date="2014-10" db="EMBL/GenBank/DDBJ databases">
        <title>Draft genome of the hookworm Ancylostoma caninum.</title>
        <authorList>
            <person name="Mitreva M."/>
        </authorList>
    </citation>
    <scope>NUCLEOTIDE SEQUENCE [LARGE SCALE GENOMIC DNA]</scope>
    <source>
        <strain evidence="7 8">Baltimore</strain>
    </source>
</reference>
<gene>
    <name evidence="7" type="ORF">ANCCAN_17628</name>
</gene>
<keyword evidence="8" id="KW-1185">Reference proteome</keyword>
<dbReference type="Gene3D" id="3.60.90.10">
    <property type="entry name" value="S-adenosylmethionine decarboxylase"/>
    <property type="match status" value="1"/>
</dbReference>
<dbReference type="PANTHER" id="PTHR11570">
    <property type="entry name" value="S-ADENOSYLMETHIONINE DECARBOXYLASE"/>
    <property type="match status" value="1"/>
</dbReference>
<dbReference type="GO" id="GO:0004014">
    <property type="term" value="F:adenosylmethionine decarboxylase activity"/>
    <property type="evidence" value="ECO:0007669"/>
    <property type="project" value="UniProtKB-EC"/>
</dbReference>
<keyword evidence="3" id="KW-0745">Spermidine biosynthesis</keyword>